<dbReference type="GO" id="GO:0005929">
    <property type="term" value="C:cilium"/>
    <property type="evidence" value="ECO:0007669"/>
    <property type="project" value="TreeGrafter"/>
</dbReference>
<reference evidence="6 8" key="2">
    <citation type="journal article" date="2013" name="Nature">
        <title>Insights into bilaterian evolution from three spiralian genomes.</title>
        <authorList>
            <person name="Simakov O."/>
            <person name="Marletaz F."/>
            <person name="Cho S.J."/>
            <person name="Edsinger-Gonzales E."/>
            <person name="Havlak P."/>
            <person name="Hellsten U."/>
            <person name="Kuo D.H."/>
            <person name="Larsson T."/>
            <person name="Lv J."/>
            <person name="Arendt D."/>
            <person name="Savage R."/>
            <person name="Osoegawa K."/>
            <person name="de Jong P."/>
            <person name="Grimwood J."/>
            <person name="Chapman J.A."/>
            <person name="Shapiro H."/>
            <person name="Aerts A."/>
            <person name="Otillar R.P."/>
            <person name="Terry A.Y."/>
            <person name="Boore J.L."/>
            <person name="Grigoriev I.V."/>
            <person name="Lindberg D.R."/>
            <person name="Seaver E.C."/>
            <person name="Weisblat D.A."/>
            <person name="Putnam N.H."/>
            <person name="Rokhsar D.S."/>
        </authorList>
    </citation>
    <scope>NUCLEOTIDE SEQUENCE</scope>
    <source>
        <strain evidence="6 8">I ESC-2004</strain>
    </source>
</reference>
<feature type="compositionally biased region" description="Low complexity" evidence="4">
    <location>
        <begin position="445"/>
        <end position="458"/>
    </location>
</feature>
<dbReference type="CDD" id="cd07358">
    <property type="entry name" value="HN_PDZD7_like"/>
    <property type="match status" value="1"/>
</dbReference>
<evidence type="ECO:0000256" key="4">
    <source>
        <dbReference type="SAM" id="MobiDB-lite"/>
    </source>
</evidence>
<dbReference type="EMBL" id="KB308480">
    <property type="protein sequence ID" value="ELT97721.1"/>
    <property type="molecule type" value="Genomic_DNA"/>
</dbReference>
<keyword evidence="2" id="KW-0677">Repeat</keyword>
<feature type="domain" description="PDZ" evidence="5">
    <location>
        <begin position="156"/>
        <end position="226"/>
    </location>
</feature>
<feature type="compositionally biased region" description="Polar residues" evidence="4">
    <location>
        <begin position="459"/>
        <end position="471"/>
    </location>
</feature>
<gene>
    <name evidence="6" type="ORF">CAPTEDRAFT_219656</name>
</gene>
<evidence type="ECO:0000256" key="1">
    <source>
        <dbReference type="ARBA" id="ARBA00004316"/>
    </source>
</evidence>
<evidence type="ECO:0000259" key="5">
    <source>
        <dbReference type="PROSITE" id="PS50106"/>
    </source>
</evidence>
<evidence type="ECO:0000313" key="6">
    <source>
        <dbReference type="EMBL" id="ELT97721.1"/>
    </source>
</evidence>
<feature type="compositionally biased region" description="Basic and acidic residues" evidence="4">
    <location>
        <begin position="876"/>
        <end position="893"/>
    </location>
</feature>
<reference evidence="7" key="3">
    <citation type="submission" date="2015-06" db="UniProtKB">
        <authorList>
            <consortium name="EnsemblMetazoa"/>
        </authorList>
    </citation>
    <scope>IDENTIFICATION</scope>
</reference>
<dbReference type="OMA" id="HWLPEPP"/>
<organism evidence="6">
    <name type="scientific">Capitella teleta</name>
    <name type="common">Polychaete worm</name>
    <dbReference type="NCBI Taxonomy" id="283909"/>
    <lineage>
        <taxon>Eukaryota</taxon>
        <taxon>Metazoa</taxon>
        <taxon>Spiralia</taxon>
        <taxon>Lophotrochozoa</taxon>
        <taxon>Annelida</taxon>
        <taxon>Polychaeta</taxon>
        <taxon>Sedentaria</taxon>
        <taxon>Scolecida</taxon>
        <taxon>Capitellidae</taxon>
        <taxon>Capitella</taxon>
    </lineage>
</organism>
<keyword evidence="8" id="KW-1185">Reference proteome</keyword>
<dbReference type="Pfam" id="PF00595">
    <property type="entry name" value="PDZ"/>
    <property type="match status" value="3"/>
</dbReference>
<feature type="region of interest" description="Disordered" evidence="4">
    <location>
        <begin position="111"/>
        <end position="132"/>
    </location>
</feature>
<dbReference type="PROSITE" id="PS50106">
    <property type="entry name" value="PDZ"/>
    <property type="match status" value="3"/>
</dbReference>
<feature type="compositionally biased region" description="Pro residues" evidence="4">
    <location>
        <begin position="951"/>
        <end position="960"/>
    </location>
</feature>
<dbReference type="STRING" id="283909.R7U230"/>
<dbReference type="SMART" id="SM00228">
    <property type="entry name" value="PDZ"/>
    <property type="match status" value="3"/>
</dbReference>
<evidence type="ECO:0000313" key="8">
    <source>
        <dbReference type="Proteomes" id="UP000014760"/>
    </source>
</evidence>
<dbReference type="InterPro" id="IPR042786">
    <property type="entry name" value="PDZD7_HN-like"/>
</dbReference>
<dbReference type="Gene3D" id="2.30.42.10">
    <property type="match status" value="3"/>
</dbReference>
<feature type="domain" description="PDZ" evidence="5">
    <location>
        <begin position="289"/>
        <end position="360"/>
    </location>
</feature>
<dbReference type="HOGENOM" id="CLU_304541_0_0_1"/>
<accession>R7U230</accession>
<dbReference type="CDD" id="cd00136">
    <property type="entry name" value="PDZ_canonical"/>
    <property type="match status" value="1"/>
</dbReference>
<dbReference type="PANTHER" id="PTHR23116">
    <property type="entry name" value="PDZ DOMAIN CONTAINING WHIRLIN AND HARMONIN-RELATED"/>
    <property type="match status" value="1"/>
</dbReference>
<name>R7U230_CAPTE</name>
<dbReference type="CDD" id="cd10833">
    <property type="entry name" value="PDZ1_PDZD7-like"/>
    <property type="match status" value="1"/>
</dbReference>
<dbReference type="InterPro" id="IPR051844">
    <property type="entry name" value="USH2_Complex_Protein"/>
</dbReference>
<dbReference type="PANTHER" id="PTHR23116:SF29">
    <property type="entry name" value="PDZ DOMAIN-CONTAINING PROTEIN 7"/>
    <property type="match status" value="1"/>
</dbReference>
<dbReference type="CDD" id="cd06751">
    <property type="entry name" value="PDZ3_PDZD7-like"/>
    <property type="match status" value="1"/>
</dbReference>
<dbReference type="InterPro" id="IPR001478">
    <property type="entry name" value="PDZ"/>
</dbReference>
<reference evidence="8" key="1">
    <citation type="submission" date="2012-12" db="EMBL/GenBank/DDBJ databases">
        <authorList>
            <person name="Hellsten U."/>
            <person name="Grimwood J."/>
            <person name="Chapman J.A."/>
            <person name="Shapiro H."/>
            <person name="Aerts A."/>
            <person name="Otillar R.P."/>
            <person name="Terry A.Y."/>
            <person name="Boore J.L."/>
            <person name="Simakov O."/>
            <person name="Marletaz F."/>
            <person name="Cho S.-J."/>
            <person name="Edsinger-Gonzales E."/>
            <person name="Havlak P."/>
            <person name="Kuo D.-H."/>
            <person name="Larsson T."/>
            <person name="Lv J."/>
            <person name="Arendt D."/>
            <person name="Savage R."/>
            <person name="Osoegawa K."/>
            <person name="de Jong P."/>
            <person name="Lindberg D.R."/>
            <person name="Seaver E.C."/>
            <person name="Weisblat D.A."/>
            <person name="Putnam N.H."/>
            <person name="Grigoriev I.V."/>
            <person name="Rokhsar D.S."/>
        </authorList>
    </citation>
    <scope>NUCLEOTIDE SEQUENCE</scope>
    <source>
        <strain evidence="8">I ESC-2004</strain>
    </source>
</reference>
<dbReference type="Proteomes" id="UP000014760">
    <property type="component" value="Unassembled WGS sequence"/>
</dbReference>
<dbReference type="EMBL" id="AMQN01010755">
    <property type="status" value="NOT_ANNOTATED_CDS"/>
    <property type="molecule type" value="Genomic_DNA"/>
</dbReference>
<dbReference type="InterPro" id="IPR036034">
    <property type="entry name" value="PDZ_sf"/>
</dbReference>
<protein>
    <recommendedName>
        <fullName evidence="5">PDZ domain-containing protein</fullName>
    </recommendedName>
</protein>
<feature type="region of interest" description="Disordered" evidence="4">
    <location>
        <begin position="434"/>
        <end position="471"/>
    </location>
</feature>
<feature type="region of interest" description="Disordered" evidence="4">
    <location>
        <begin position="949"/>
        <end position="1003"/>
    </location>
</feature>
<dbReference type="GO" id="GO:0032426">
    <property type="term" value="C:stereocilium tip"/>
    <property type="evidence" value="ECO:0007669"/>
    <property type="project" value="TreeGrafter"/>
</dbReference>
<dbReference type="Gene3D" id="1.20.1160.20">
    <property type="match status" value="2"/>
</dbReference>
<dbReference type="SUPFAM" id="SSF50156">
    <property type="entry name" value="PDZ domain-like"/>
    <property type="match status" value="3"/>
</dbReference>
<dbReference type="OrthoDB" id="10029564at2759"/>
<dbReference type="AlphaFoldDB" id="R7U230"/>
<dbReference type="GO" id="GO:0002142">
    <property type="term" value="C:stereocilia ankle link complex"/>
    <property type="evidence" value="ECO:0007669"/>
    <property type="project" value="TreeGrafter"/>
</dbReference>
<feature type="domain" description="PDZ" evidence="5">
    <location>
        <begin position="1074"/>
        <end position="1144"/>
    </location>
</feature>
<proteinExistence type="predicted"/>
<dbReference type="EnsemblMetazoa" id="CapteT219656">
    <property type="protein sequence ID" value="CapteP219656"/>
    <property type="gene ID" value="CapteG219656"/>
</dbReference>
<keyword evidence="3" id="KW-0966">Cell projection</keyword>
<evidence type="ECO:0000256" key="3">
    <source>
        <dbReference type="ARBA" id="ARBA00023273"/>
    </source>
</evidence>
<comment type="subcellular location">
    <subcellularLocation>
        <location evidence="1">Cell projection</location>
    </subcellularLocation>
</comment>
<evidence type="ECO:0000256" key="2">
    <source>
        <dbReference type="ARBA" id="ARBA00022737"/>
    </source>
</evidence>
<sequence length="1162" mass="128802">MDTPVGSLQRGSKRNQHLSSFITNSRLLLNEADREYVCTLIKDYQQLRQVDELMLCLTTLLDTPAKLDLLKDVRHFISAENLAKYDRLAPYSGMAHPWKQASPVHHFTPAAKRAKSTPQHTPNHKRRSGGEMVAHNGRQANVPAEFTQSESSGVKTVTVFRDQDESFGFSIRGGSEHGLGIFVSEVEENSAAERAGLDVGDLVMEANTISFQNISSSSAVNVLTGSSILKLVVQKLSKLPNFQAVKEKTSWFDVKERRVYGGVYVEHGGLHRPITPGGSQADGKVRRVSLPYKENRKGESPSYGFNVRGGGEYGLGLFISKVMSGSIAEMCALKVGDQILKINGVGLEGASHGQAVELMKLKRPLILTVIDTGKYPVFKEVYAEYSWTNANSGIVSSIRSTVKKKKSLIEDATDSQLFQYEMFKQYPMETPIDSTSGSLLHSPGLTSLNNNPTPSSSNEFTQDEASSLSDVSPNRALIPARRDLAFQERSIPVMGLVAADLKARDGEVSKDKGRMRKNTPQLAVRAMEMETRRKQPELVKEMEAIGMLNTATEDEVKDSKGKKQKSKSVVKSFFFNAKEGFKKSGKSSETLLLKPNKSFSDELTNFESSASQILAHDEVTAISRRISQYMKHRDVSALVPHLMAILDTKDKAELLTQIRSFIHLSDISEYDDLVRDYLASMNLGNDTLDLNNHRASFYESKQEILSTDEEEDDDLAYGEEDEEVEVEEAEDDLMDVESIVGSSPPKSNGHKDWVTIRRGQSYQFPREGGQGSMNLAAHHNEEQSKVPPQLPDLSVHRQKDTDLIYKSILDDDSIDLKRSTLPKISLSTSSFEKEEVKRAKSELADSRYMDSEDLFPVHPAASLLEANGEVDNGHFIPEKDDLTSETSVKKPEEFSYNNSDSSDDTSAYHEGLYNVNGSLKSSNLSLSSSTPVLERVKVYDNLKCNKSPPIFKAPPPPNEAPPIHHKTPPTSKKALPPVETPPPHDTVVLRHKTKKENQSGSLRDVMKARSTENIFKETADMTDQLASNEQETDYIRMSNDLIQNFIRQSRLSDQSDHSDQLSELTTEHQKGFIVAKLDKTCSSLGMSISGGVQSQPVIKIHKIFPGGAAHADGNLKPNMQIVSIDGVNIEQSSHAAAVQLIRSSFTDKNKRFMVIEALKNDS</sequence>
<evidence type="ECO:0000313" key="7">
    <source>
        <dbReference type="EnsemblMetazoa" id="CapteP219656"/>
    </source>
</evidence>
<feature type="region of interest" description="Disordered" evidence="4">
    <location>
        <begin position="872"/>
        <end position="908"/>
    </location>
</feature>
<dbReference type="CDD" id="cd13933">
    <property type="entry name" value="harmonin_N_like_u1"/>
    <property type="match status" value="1"/>
</dbReference>
<dbReference type="GO" id="GO:0005886">
    <property type="term" value="C:plasma membrane"/>
    <property type="evidence" value="ECO:0007669"/>
    <property type="project" value="TreeGrafter"/>
</dbReference>